<accession>A0A1Y4VV59</accession>
<keyword evidence="1" id="KW-0812">Transmembrane</keyword>
<comment type="caution">
    <text evidence="2">The sequence shown here is derived from an EMBL/GenBank/DDBJ whole genome shotgun (WGS) entry which is preliminary data.</text>
</comment>
<keyword evidence="1" id="KW-0472">Membrane</keyword>
<gene>
    <name evidence="2" type="ORF">B5E52_04000</name>
</gene>
<protein>
    <submittedName>
        <fullName evidence="2">Uncharacterized protein</fullName>
    </submittedName>
</protein>
<name>A0A1Y4VV59_9BACE</name>
<dbReference type="AlphaFoldDB" id="A0A1Y4VV59"/>
<evidence type="ECO:0000313" key="3">
    <source>
        <dbReference type="Proteomes" id="UP000196036"/>
    </source>
</evidence>
<organism evidence="2 3">
    <name type="scientific">Bacteroides xylanisolvens</name>
    <dbReference type="NCBI Taxonomy" id="371601"/>
    <lineage>
        <taxon>Bacteria</taxon>
        <taxon>Pseudomonadati</taxon>
        <taxon>Bacteroidota</taxon>
        <taxon>Bacteroidia</taxon>
        <taxon>Bacteroidales</taxon>
        <taxon>Bacteroidaceae</taxon>
        <taxon>Bacteroides</taxon>
    </lineage>
</organism>
<keyword evidence="1" id="KW-1133">Transmembrane helix</keyword>
<evidence type="ECO:0000256" key="1">
    <source>
        <dbReference type="SAM" id="Phobius"/>
    </source>
</evidence>
<reference evidence="3" key="1">
    <citation type="submission" date="2017-04" db="EMBL/GenBank/DDBJ databases">
        <title>Function of individual gut microbiota members based on whole genome sequencing of pure cultures obtained from chicken caecum.</title>
        <authorList>
            <person name="Medvecky M."/>
            <person name="Cejkova D."/>
            <person name="Polansky O."/>
            <person name="Karasova D."/>
            <person name="Kubasova T."/>
            <person name="Cizek A."/>
            <person name="Rychlik I."/>
        </authorList>
    </citation>
    <scope>NUCLEOTIDE SEQUENCE [LARGE SCALE GENOMIC DNA]</scope>
    <source>
        <strain evidence="3">An109</strain>
    </source>
</reference>
<feature type="transmembrane region" description="Helical" evidence="1">
    <location>
        <begin position="22"/>
        <end position="41"/>
    </location>
</feature>
<proteinExistence type="predicted"/>
<sequence>MVINCRMKPAAFLKNASFIRQFTSYSFCHLILGVYFMRLLCLNKVKKTSNKTAVSMRIIAQYCNSKADQ</sequence>
<evidence type="ECO:0000313" key="2">
    <source>
        <dbReference type="EMBL" id="OUQ73014.1"/>
    </source>
</evidence>
<dbReference type="Proteomes" id="UP000196036">
    <property type="component" value="Unassembled WGS sequence"/>
</dbReference>
<dbReference type="EMBL" id="NFLW01000005">
    <property type="protein sequence ID" value="OUQ73014.1"/>
    <property type="molecule type" value="Genomic_DNA"/>
</dbReference>